<keyword evidence="3" id="KW-1185">Reference proteome</keyword>
<protein>
    <submittedName>
        <fullName evidence="2">Uncharacterized protein</fullName>
    </submittedName>
</protein>
<feature type="region of interest" description="Disordered" evidence="1">
    <location>
        <begin position="160"/>
        <end position="180"/>
    </location>
</feature>
<proteinExistence type="predicted"/>
<reference evidence="2 3" key="1">
    <citation type="submission" date="2021-09" db="EMBL/GenBank/DDBJ databases">
        <title>Genomic insights and catalytic innovation underlie evolution of tropane alkaloids biosynthesis.</title>
        <authorList>
            <person name="Wang Y.-J."/>
            <person name="Tian T."/>
            <person name="Huang J.-P."/>
            <person name="Huang S.-X."/>
        </authorList>
    </citation>
    <scope>NUCLEOTIDE SEQUENCE [LARGE SCALE GENOMIC DNA]</scope>
    <source>
        <strain evidence="2">KIB-2018</strain>
        <tissue evidence="2">Leaf</tissue>
    </source>
</reference>
<dbReference type="Proteomes" id="UP001159364">
    <property type="component" value="Linkage Group LG10"/>
</dbReference>
<organism evidence="2 3">
    <name type="scientific">Erythroxylum novogranatense</name>
    <dbReference type="NCBI Taxonomy" id="1862640"/>
    <lineage>
        <taxon>Eukaryota</taxon>
        <taxon>Viridiplantae</taxon>
        <taxon>Streptophyta</taxon>
        <taxon>Embryophyta</taxon>
        <taxon>Tracheophyta</taxon>
        <taxon>Spermatophyta</taxon>
        <taxon>Magnoliopsida</taxon>
        <taxon>eudicotyledons</taxon>
        <taxon>Gunneridae</taxon>
        <taxon>Pentapetalae</taxon>
        <taxon>rosids</taxon>
        <taxon>fabids</taxon>
        <taxon>Malpighiales</taxon>
        <taxon>Erythroxylaceae</taxon>
        <taxon>Erythroxylum</taxon>
    </lineage>
</organism>
<dbReference type="PANTHER" id="PTHR34947">
    <property type="entry name" value="TRANSMEMBRANE PROTEIN"/>
    <property type="match status" value="1"/>
</dbReference>
<evidence type="ECO:0000313" key="2">
    <source>
        <dbReference type="EMBL" id="KAJ8752015.1"/>
    </source>
</evidence>
<dbReference type="EMBL" id="JAIWQS010000010">
    <property type="protein sequence ID" value="KAJ8752015.1"/>
    <property type="molecule type" value="Genomic_DNA"/>
</dbReference>
<accession>A0AAV8SJ04</accession>
<dbReference type="PANTHER" id="PTHR34947:SF4">
    <property type="entry name" value="TRANSMEMBRANE PROTEIN"/>
    <property type="match status" value="1"/>
</dbReference>
<evidence type="ECO:0000313" key="3">
    <source>
        <dbReference type="Proteomes" id="UP001159364"/>
    </source>
</evidence>
<comment type="caution">
    <text evidence="2">The sequence shown here is derived from an EMBL/GenBank/DDBJ whole genome shotgun (WGS) entry which is preliminary data.</text>
</comment>
<gene>
    <name evidence="2" type="ORF">K2173_001041</name>
</gene>
<dbReference type="AlphaFoldDB" id="A0AAV8SJ04"/>
<name>A0AAV8SJ04_9ROSI</name>
<sequence length="210" mass="24236">MEESSQGQDLTSIVRRSLQLLILFSILYGVPIPSKSQFFTELFWLLSRTLERKYMFLLCNGILAFLAKKSSSSSALIGDDVDEVTSPSFEALEDDILLVDEDNQVKREELSLLEPPPKKVEEREEETTYVKGLEGEVSIKKDDVKQREKEEERVFTVKQEREEYGGGEAPSMEANEELVSTEELNRKFEEFIRKMKEEMRIEAQQQLIAV</sequence>
<evidence type="ECO:0000256" key="1">
    <source>
        <dbReference type="SAM" id="MobiDB-lite"/>
    </source>
</evidence>